<dbReference type="PANTHER" id="PTHR47396:SF1">
    <property type="entry name" value="ATP-DEPENDENT HELICASE IRC3-RELATED"/>
    <property type="match status" value="1"/>
</dbReference>
<proteinExistence type="predicted"/>
<dbReference type="Gene3D" id="3.40.50.300">
    <property type="entry name" value="P-loop containing nucleotide triphosphate hydrolases"/>
    <property type="match status" value="1"/>
</dbReference>
<dbReference type="PANTHER" id="PTHR47396">
    <property type="entry name" value="TYPE I RESTRICTION ENZYME ECOKI R PROTEIN"/>
    <property type="match status" value="1"/>
</dbReference>
<gene>
    <name evidence="1" type="primary">hsdR</name>
    <name evidence="1" type="ORF">AW21_1661</name>
</gene>
<reference evidence="1 2" key="1">
    <citation type="journal article" date="2015" name="Genome Announc.">
        <title>Genome sequencing of 18 francisella strains to aid in assay development and testing.</title>
        <authorList>
            <person name="Johnson S.L."/>
            <person name="Daligault H.E."/>
            <person name="Davenport K.W."/>
            <person name="Coyne S.R."/>
            <person name="Frey K.G."/>
            <person name="Koroleva G.I."/>
            <person name="Broomall S.M."/>
            <person name="Bishop-Lilly K.A."/>
            <person name="Bruce D.C."/>
            <person name="Chertkov O."/>
            <person name="Freitas T."/>
            <person name="Jaissle J."/>
            <person name="Ladner J.T."/>
            <person name="Rosenzweig C.N."/>
            <person name="Gibbons H.S."/>
            <person name="Palacios G.F."/>
            <person name="Redden C.L."/>
            <person name="Xu Y."/>
            <person name="Minogue T.D."/>
            <person name="Chain P.S."/>
        </authorList>
    </citation>
    <scope>NUCLEOTIDE SEQUENCE [LARGE SCALE GENOMIC DNA]</scope>
    <source>
        <strain evidence="1 2">LVS</strain>
    </source>
</reference>
<accession>A0AAI8BHJ2</accession>
<dbReference type="InterPro" id="IPR050742">
    <property type="entry name" value="Helicase_Restrict-Modif_Enz"/>
</dbReference>
<protein>
    <submittedName>
        <fullName evidence="1">Type I restriction-modification system, R subunit domain protein</fullName>
        <ecNumber evidence="1">3.1.21.3</ecNumber>
    </submittedName>
</protein>
<evidence type="ECO:0000313" key="2">
    <source>
        <dbReference type="Proteomes" id="UP000031874"/>
    </source>
</evidence>
<organism evidence="1 2">
    <name type="scientific">Francisella tularensis subsp. holarctica (strain LVS)</name>
    <dbReference type="NCBI Taxonomy" id="376619"/>
    <lineage>
        <taxon>Bacteria</taxon>
        <taxon>Pseudomonadati</taxon>
        <taxon>Pseudomonadota</taxon>
        <taxon>Gammaproteobacteria</taxon>
        <taxon>Thiotrichales</taxon>
        <taxon>Francisellaceae</taxon>
        <taxon>Francisella</taxon>
    </lineage>
</organism>
<dbReference type="GO" id="GO:0005829">
    <property type="term" value="C:cytosol"/>
    <property type="evidence" value="ECO:0007669"/>
    <property type="project" value="TreeGrafter"/>
</dbReference>
<name>A0AAI8BHJ2_FRATH</name>
<dbReference type="EC" id="3.1.21.3" evidence="1"/>
<dbReference type="GO" id="GO:0009035">
    <property type="term" value="F:type I site-specific deoxyribonuclease activity"/>
    <property type="evidence" value="ECO:0007669"/>
    <property type="project" value="UniProtKB-EC"/>
</dbReference>
<dbReference type="InterPro" id="IPR027417">
    <property type="entry name" value="P-loop_NTPase"/>
</dbReference>
<keyword evidence="1" id="KW-0378">Hydrolase</keyword>
<evidence type="ECO:0000313" key="1">
    <source>
        <dbReference type="EMBL" id="AJI59125.1"/>
    </source>
</evidence>
<dbReference type="EMBL" id="CP009694">
    <property type="protein sequence ID" value="AJI59125.1"/>
    <property type="molecule type" value="Genomic_DNA"/>
</dbReference>
<dbReference type="AlphaFoldDB" id="A0AAI8BHJ2"/>
<dbReference type="Proteomes" id="UP000031874">
    <property type="component" value="Chromosome"/>
</dbReference>
<sequence length="69" mass="7911">MLTTGVDAKNVRNIVLTATIDSMIEFKQIIGRGTQTFEGKDFFTILDFVKASDKFYDKEWDGCCYRCQS</sequence>